<evidence type="ECO:0000313" key="8">
    <source>
        <dbReference type="Proteomes" id="UP000007875"/>
    </source>
</evidence>
<keyword evidence="3" id="KW-1015">Disulfide bond</keyword>
<dbReference type="InterPro" id="IPR036179">
    <property type="entry name" value="Ig-like_dom_sf"/>
</dbReference>
<dbReference type="HOGENOM" id="CLU_1551063_0_0_1"/>
<evidence type="ECO:0000256" key="2">
    <source>
        <dbReference type="ARBA" id="ARBA00023136"/>
    </source>
</evidence>
<name>H2Y8D0_CIOSA</name>
<dbReference type="GO" id="GO:0005911">
    <property type="term" value="C:cell-cell junction"/>
    <property type="evidence" value="ECO:0007669"/>
    <property type="project" value="TreeGrafter"/>
</dbReference>
<reference evidence="8" key="1">
    <citation type="submission" date="2003-08" db="EMBL/GenBank/DDBJ databases">
        <authorList>
            <person name="Birren B."/>
            <person name="Nusbaum C."/>
            <person name="Abebe A."/>
            <person name="Abouelleil A."/>
            <person name="Adekoya E."/>
            <person name="Ait-zahra M."/>
            <person name="Allen N."/>
            <person name="Allen T."/>
            <person name="An P."/>
            <person name="Anderson M."/>
            <person name="Anderson S."/>
            <person name="Arachchi H."/>
            <person name="Armbruster J."/>
            <person name="Bachantsang P."/>
            <person name="Baldwin J."/>
            <person name="Barry A."/>
            <person name="Bayul T."/>
            <person name="Blitshsteyn B."/>
            <person name="Bloom T."/>
            <person name="Blye J."/>
            <person name="Boguslavskiy L."/>
            <person name="Borowsky M."/>
            <person name="Boukhgalter B."/>
            <person name="Brunache A."/>
            <person name="Butler J."/>
            <person name="Calixte N."/>
            <person name="Calvo S."/>
            <person name="Camarata J."/>
            <person name="Campo K."/>
            <person name="Chang J."/>
            <person name="Cheshatsang Y."/>
            <person name="Citroen M."/>
            <person name="Collymore A."/>
            <person name="Considine T."/>
            <person name="Cook A."/>
            <person name="Cooke P."/>
            <person name="Corum B."/>
            <person name="Cuomo C."/>
            <person name="David R."/>
            <person name="Dawoe T."/>
            <person name="Degray S."/>
            <person name="Dodge S."/>
            <person name="Dooley K."/>
            <person name="Dorje P."/>
            <person name="Dorjee K."/>
            <person name="Dorris L."/>
            <person name="Duffey N."/>
            <person name="Dupes A."/>
            <person name="Elkins T."/>
            <person name="Engels R."/>
            <person name="Erickson J."/>
            <person name="Farina A."/>
            <person name="Faro S."/>
            <person name="Ferreira P."/>
            <person name="Fischer H."/>
            <person name="Fitzgerald M."/>
            <person name="Foley K."/>
            <person name="Gage D."/>
            <person name="Galagan J."/>
            <person name="Gearin G."/>
            <person name="Gnerre S."/>
            <person name="Gnirke A."/>
            <person name="Goyette A."/>
            <person name="Graham J."/>
            <person name="Grandbois E."/>
            <person name="Gyaltsen K."/>
            <person name="Hafez N."/>
            <person name="Hagopian D."/>
            <person name="Hagos B."/>
            <person name="Hall J."/>
            <person name="Hatcher B."/>
            <person name="Heller A."/>
            <person name="Higgins H."/>
            <person name="Honan T."/>
            <person name="Horn A."/>
            <person name="Houde N."/>
            <person name="Hughes L."/>
            <person name="Hulme W."/>
            <person name="Husby E."/>
            <person name="Iliev I."/>
            <person name="Jaffe D."/>
            <person name="Jones C."/>
            <person name="Kamal M."/>
            <person name="Kamat A."/>
            <person name="Kamvysselis M."/>
            <person name="Karlsson E."/>
            <person name="Kells C."/>
            <person name="Kieu A."/>
            <person name="Kisner P."/>
            <person name="Kodira C."/>
            <person name="Kulbokas E."/>
            <person name="Labutti K."/>
            <person name="Lama D."/>
            <person name="Landers T."/>
            <person name="Leger J."/>
            <person name="Levine S."/>
            <person name="Lewis D."/>
            <person name="Lewis T."/>
            <person name="Lindblad-toh K."/>
            <person name="Liu X."/>
            <person name="Lokyitsang T."/>
            <person name="Lokyitsang Y."/>
            <person name="Lucien O."/>
            <person name="Lui A."/>
            <person name="Ma L.J."/>
            <person name="Mabbitt R."/>
            <person name="Macdonald J."/>
            <person name="Maclean C."/>
            <person name="Major J."/>
            <person name="Manning J."/>
            <person name="Marabella R."/>
            <person name="Maru K."/>
            <person name="Matthews C."/>
            <person name="Mauceli E."/>
            <person name="Mccarthy M."/>
            <person name="Mcdonough S."/>
            <person name="Mcghee T."/>
            <person name="Meldrim J."/>
            <person name="Meneus L."/>
            <person name="Mesirov J."/>
            <person name="Mihalev A."/>
            <person name="Mihova T."/>
            <person name="Mikkelsen T."/>
            <person name="Mlenga V."/>
            <person name="Moru K."/>
            <person name="Mozes J."/>
            <person name="Mulrain L."/>
            <person name="Munson G."/>
            <person name="Naylor J."/>
            <person name="Newes C."/>
            <person name="Nguyen C."/>
            <person name="Nguyen N."/>
            <person name="Nguyen T."/>
            <person name="Nicol R."/>
            <person name="Nielsen C."/>
            <person name="Nizzari M."/>
            <person name="Norbu C."/>
            <person name="Norbu N."/>
            <person name="O'donnell P."/>
            <person name="Okoawo O."/>
            <person name="O'leary S."/>
            <person name="Omotosho B."/>
            <person name="O'neill K."/>
            <person name="Osman S."/>
            <person name="Parker S."/>
            <person name="Perrin D."/>
            <person name="Phunkhang P."/>
            <person name="Piqani B."/>
            <person name="Purcell S."/>
            <person name="Rachupka T."/>
            <person name="Ramasamy U."/>
            <person name="Rameau R."/>
            <person name="Ray V."/>
            <person name="Raymond C."/>
            <person name="Retta R."/>
            <person name="Richardson S."/>
            <person name="Rise C."/>
            <person name="Rodriguez J."/>
            <person name="Rogers J."/>
            <person name="Rogov P."/>
            <person name="Rutman M."/>
            <person name="Schupbach R."/>
            <person name="Seaman C."/>
            <person name="Settipalli S."/>
            <person name="Sharpe T."/>
            <person name="Sheridan J."/>
            <person name="Sherpa N."/>
            <person name="Shi J."/>
            <person name="Smirnov S."/>
            <person name="Smith C."/>
            <person name="Sougnez C."/>
            <person name="Spencer B."/>
            <person name="Stalker J."/>
            <person name="Stange-thomann N."/>
            <person name="Stavropoulos S."/>
            <person name="Stetson K."/>
            <person name="Stone C."/>
            <person name="Stone S."/>
            <person name="Stubbs M."/>
            <person name="Talamas J."/>
            <person name="Tchuinga P."/>
            <person name="Tenzing P."/>
            <person name="Tesfaye S."/>
            <person name="Theodore J."/>
            <person name="Thoulutsang Y."/>
            <person name="Topham K."/>
            <person name="Towey S."/>
            <person name="Tsamla T."/>
            <person name="Tsomo N."/>
            <person name="Vallee D."/>
            <person name="Vassiliev H."/>
            <person name="Venkataraman V."/>
            <person name="Vinson J."/>
            <person name="Vo A."/>
            <person name="Wade C."/>
            <person name="Wang S."/>
            <person name="Wangchuk T."/>
            <person name="Wangdi T."/>
            <person name="Whittaker C."/>
            <person name="Wilkinson J."/>
            <person name="Wu Y."/>
            <person name="Wyman D."/>
            <person name="Yadav S."/>
            <person name="Yang S."/>
            <person name="Yang X."/>
            <person name="Yeager S."/>
            <person name="Yee E."/>
            <person name="Young G."/>
            <person name="Zainoun J."/>
            <person name="Zembeck L."/>
            <person name="Zimmer A."/>
            <person name="Zody M."/>
            <person name="Lander E."/>
        </authorList>
    </citation>
    <scope>NUCLEOTIDE SEQUENCE [LARGE SCALE GENOMIC DNA]</scope>
</reference>
<dbReference type="PANTHER" id="PTHR11640:SF31">
    <property type="entry name" value="IRREGULAR CHIASM C-ROUGHEST PROTEIN-RELATED"/>
    <property type="match status" value="1"/>
</dbReference>
<comment type="subcellular location">
    <subcellularLocation>
        <location evidence="1">Membrane</location>
        <topology evidence="1">Single-pass type I membrane protein</topology>
    </subcellularLocation>
</comment>
<evidence type="ECO:0000256" key="3">
    <source>
        <dbReference type="ARBA" id="ARBA00023157"/>
    </source>
</evidence>
<evidence type="ECO:0000256" key="1">
    <source>
        <dbReference type="ARBA" id="ARBA00004479"/>
    </source>
</evidence>
<sequence length="173" mass="19668">MWCIVAEIQVEGFLHIQYDYDVTGIYGHQAELTCKVETEINKVIKEVKWYKLMKDGRKSVVYYYEPPRWDTPGLNYYNRVELADDGSSLVIYSLNRNDESSYRCDVTVMANETISSEIPQEMSVTMQLAVFVPPSDIKLSTLSSGNNLTLTCRSTRSKPSADITWIITNGGKS</sequence>
<keyword evidence="5" id="KW-0393">Immunoglobulin domain</keyword>
<evidence type="ECO:0000256" key="5">
    <source>
        <dbReference type="ARBA" id="ARBA00023319"/>
    </source>
</evidence>
<dbReference type="SUPFAM" id="SSF48726">
    <property type="entry name" value="Immunoglobulin"/>
    <property type="match status" value="1"/>
</dbReference>
<keyword evidence="8" id="KW-1185">Reference proteome</keyword>
<dbReference type="Gene3D" id="2.60.40.10">
    <property type="entry name" value="Immunoglobulins"/>
    <property type="match status" value="1"/>
</dbReference>
<accession>H2Y8D0</accession>
<dbReference type="PROSITE" id="PS50835">
    <property type="entry name" value="IG_LIKE"/>
    <property type="match status" value="2"/>
</dbReference>
<dbReference type="Ensembl" id="ENSCSAVT00000001598.1">
    <property type="protein sequence ID" value="ENSCSAVP00000001578.1"/>
    <property type="gene ID" value="ENSCSAVG00000000901.1"/>
</dbReference>
<keyword evidence="4" id="KW-0325">Glycoprotein</keyword>
<evidence type="ECO:0000259" key="6">
    <source>
        <dbReference type="PROSITE" id="PS50835"/>
    </source>
</evidence>
<evidence type="ECO:0000313" key="7">
    <source>
        <dbReference type="Ensembl" id="ENSCSAVP00000001578.1"/>
    </source>
</evidence>
<evidence type="ECO:0000256" key="4">
    <source>
        <dbReference type="ARBA" id="ARBA00023180"/>
    </source>
</evidence>
<dbReference type="InterPro" id="IPR051275">
    <property type="entry name" value="Cell_adhesion_signaling"/>
</dbReference>
<organism evidence="7 8">
    <name type="scientific">Ciona savignyi</name>
    <name type="common">Pacific transparent sea squirt</name>
    <dbReference type="NCBI Taxonomy" id="51511"/>
    <lineage>
        <taxon>Eukaryota</taxon>
        <taxon>Metazoa</taxon>
        <taxon>Chordata</taxon>
        <taxon>Tunicata</taxon>
        <taxon>Ascidiacea</taxon>
        <taxon>Phlebobranchia</taxon>
        <taxon>Cionidae</taxon>
        <taxon>Ciona</taxon>
    </lineage>
</organism>
<dbReference type="GO" id="GO:0098609">
    <property type="term" value="P:cell-cell adhesion"/>
    <property type="evidence" value="ECO:0007669"/>
    <property type="project" value="TreeGrafter"/>
</dbReference>
<proteinExistence type="predicted"/>
<dbReference type="Proteomes" id="UP000007875">
    <property type="component" value="Unassembled WGS sequence"/>
</dbReference>
<dbReference type="GO" id="GO:0005886">
    <property type="term" value="C:plasma membrane"/>
    <property type="evidence" value="ECO:0007669"/>
    <property type="project" value="TreeGrafter"/>
</dbReference>
<dbReference type="PANTHER" id="PTHR11640">
    <property type="entry name" value="NEPHRIN"/>
    <property type="match status" value="1"/>
</dbReference>
<dbReference type="AlphaFoldDB" id="H2Y8D0"/>
<protein>
    <recommendedName>
        <fullName evidence="6">Ig-like domain-containing protein</fullName>
    </recommendedName>
</protein>
<reference evidence="7" key="3">
    <citation type="submission" date="2025-09" db="UniProtKB">
        <authorList>
            <consortium name="Ensembl"/>
        </authorList>
    </citation>
    <scope>IDENTIFICATION</scope>
</reference>
<dbReference type="InterPro" id="IPR013783">
    <property type="entry name" value="Ig-like_fold"/>
</dbReference>
<keyword evidence="2" id="KW-0472">Membrane</keyword>
<dbReference type="InterPro" id="IPR013106">
    <property type="entry name" value="Ig_V-set"/>
</dbReference>
<reference evidence="7" key="2">
    <citation type="submission" date="2025-08" db="UniProtKB">
        <authorList>
            <consortium name="Ensembl"/>
        </authorList>
    </citation>
    <scope>IDENTIFICATION</scope>
</reference>
<dbReference type="InterPro" id="IPR007110">
    <property type="entry name" value="Ig-like_dom"/>
</dbReference>
<dbReference type="Pfam" id="PF07686">
    <property type="entry name" value="V-set"/>
    <property type="match status" value="1"/>
</dbReference>
<dbReference type="GeneTree" id="ENSGT00390000018800"/>
<feature type="domain" description="Ig-like" evidence="6">
    <location>
        <begin position="27"/>
        <end position="115"/>
    </location>
</feature>
<dbReference type="GO" id="GO:0050839">
    <property type="term" value="F:cell adhesion molecule binding"/>
    <property type="evidence" value="ECO:0007669"/>
    <property type="project" value="TreeGrafter"/>
</dbReference>
<feature type="domain" description="Ig-like" evidence="6">
    <location>
        <begin position="134"/>
        <end position="173"/>
    </location>
</feature>